<dbReference type="InterPro" id="IPR039910">
    <property type="entry name" value="D15-like"/>
</dbReference>
<reference evidence="14 15" key="1">
    <citation type="submission" date="2019-03" db="EMBL/GenBank/DDBJ databases">
        <title>Genomic Encyclopedia of Archaeal and Bacterial Type Strains, Phase II (KMG-II): from individual species to whole genera.</title>
        <authorList>
            <person name="Goeker M."/>
        </authorList>
    </citation>
    <scope>NUCLEOTIDE SEQUENCE [LARGE SCALE GENOMIC DNA]</scope>
    <source>
        <strain evidence="14 15">DSM 15594</strain>
    </source>
</reference>
<evidence type="ECO:0000259" key="13">
    <source>
        <dbReference type="Pfam" id="PF17243"/>
    </source>
</evidence>
<keyword evidence="8" id="KW-0998">Cell outer membrane</keyword>
<keyword evidence="7" id="KW-0472">Membrane</keyword>
<keyword evidence="15" id="KW-1185">Reference proteome</keyword>
<evidence type="ECO:0000256" key="3">
    <source>
        <dbReference type="ARBA" id="ARBA00015419"/>
    </source>
</evidence>
<dbReference type="PANTHER" id="PTHR12815:SF47">
    <property type="entry name" value="TRANSLOCATION AND ASSEMBLY MODULE SUBUNIT TAMA"/>
    <property type="match status" value="1"/>
</dbReference>
<dbReference type="InterPro" id="IPR035243">
    <property type="entry name" value="TamA_POTRA_Dom_1"/>
</dbReference>
<name>A0ABY2F3M2_9GAMM</name>
<evidence type="ECO:0000256" key="9">
    <source>
        <dbReference type="ARBA" id="ARBA00033063"/>
    </source>
</evidence>
<evidence type="ECO:0000256" key="8">
    <source>
        <dbReference type="ARBA" id="ARBA00023237"/>
    </source>
</evidence>
<feature type="domain" description="TamA POTRA" evidence="13">
    <location>
        <begin position="32"/>
        <end position="101"/>
    </location>
</feature>
<dbReference type="Proteomes" id="UP000295058">
    <property type="component" value="Unassembled WGS sequence"/>
</dbReference>
<sequence>MKKAGGAMKRASWGLAALMLLVLPAQADEVDLRLRGLEGELKDNTQIYLDQLPDIEVEQLSRFRKQIMGAVTDSLQALGYYNPEIELEQSEESPKDVTVQVRAGEPVRIRSLNVLLHGDAETDPAFAELRQNFAIKEGDILHHNTYEQAKGSLLSLALRRGYFDAAYRASQVKVMPWDKAAEVVLDFDSGARYRFGELEVDSDRPADRLIEPLITLHAGEPYHANKLAELSRSLSSTRYFKQVEVLPRVADADEQNQVPLSVLLQARADNEVELGLGVSTDEGPRASVTWEKPWINSLGHSLSTSLKVSAPSQDVTLVYKIPRGHPLEEYYTIQGGYQRLDQNDTESDRLVAGVHRWNIDDNDWTRDVFLRTEYESYTQGKQEDSSFLLIPGATVSRTRLRGGIDPYWGDSQSLTLEFSEPWWGSDTRFVRFWGRSKWLRTLAEDHRLLARAEQGAVWVDSVNDLPPSLRFFTGGDTTVRGYSYESITPLDENGDRLGAKYSTALSLEYDYRFAPKWRVATFVDAGTATNDYQDDWKIGTGLGLRWLTPVGPVRLDVAFAVSEEDTPWRLHFTLGPEL</sequence>
<comment type="caution">
    <text evidence="14">The sequence shown here is derived from an EMBL/GenBank/DDBJ whole genome shotgun (WGS) entry which is preliminary data.</text>
</comment>
<evidence type="ECO:0000256" key="6">
    <source>
        <dbReference type="ARBA" id="ARBA00022729"/>
    </source>
</evidence>
<keyword evidence="6 11" id="KW-0732">Signal</keyword>
<comment type="subunit">
    <text evidence="10">Interacts with TamB to form the translocation and assembly module (TAM).</text>
</comment>
<evidence type="ECO:0000256" key="2">
    <source>
        <dbReference type="ARBA" id="ARBA00010248"/>
    </source>
</evidence>
<evidence type="ECO:0000259" key="12">
    <source>
        <dbReference type="Pfam" id="PF01103"/>
    </source>
</evidence>
<gene>
    <name evidence="14" type="ORF">LY04_00616</name>
</gene>
<evidence type="ECO:0000256" key="7">
    <source>
        <dbReference type="ARBA" id="ARBA00023136"/>
    </source>
</evidence>
<feature type="signal peptide" evidence="11">
    <location>
        <begin position="1"/>
        <end position="27"/>
    </location>
</feature>
<dbReference type="EMBL" id="SODO01000001">
    <property type="protein sequence ID" value="TDW62543.1"/>
    <property type="molecule type" value="Genomic_DNA"/>
</dbReference>
<keyword evidence="5" id="KW-0812">Transmembrane</keyword>
<evidence type="ECO:0000256" key="5">
    <source>
        <dbReference type="ARBA" id="ARBA00022692"/>
    </source>
</evidence>
<evidence type="ECO:0000256" key="11">
    <source>
        <dbReference type="SAM" id="SignalP"/>
    </source>
</evidence>
<organism evidence="14 15">
    <name type="scientific">Oceanimonas baumannii</name>
    <dbReference type="NCBI Taxonomy" id="129578"/>
    <lineage>
        <taxon>Bacteria</taxon>
        <taxon>Pseudomonadati</taxon>
        <taxon>Pseudomonadota</taxon>
        <taxon>Gammaproteobacteria</taxon>
        <taxon>Aeromonadales</taxon>
        <taxon>Aeromonadaceae</taxon>
        <taxon>Oceanimonas</taxon>
    </lineage>
</organism>
<evidence type="ECO:0000256" key="4">
    <source>
        <dbReference type="ARBA" id="ARBA00022452"/>
    </source>
</evidence>
<dbReference type="Gene3D" id="3.10.20.310">
    <property type="entry name" value="membrane protein fhac"/>
    <property type="match status" value="3"/>
</dbReference>
<comment type="subcellular location">
    <subcellularLocation>
        <location evidence="1">Cell outer membrane</location>
    </subcellularLocation>
</comment>
<dbReference type="PANTHER" id="PTHR12815">
    <property type="entry name" value="SORTING AND ASSEMBLY MACHINERY SAMM50 PROTEIN FAMILY MEMBER"/>
    <property type="match status" value="1"/>
</dbReference>
<dbReference type="Pfam" id="PF01103">
    <property type="entry name" value="Omp85"/>
    <property type="match status" value="1"/>
</dbReference>
<comment type="similarity">
    <text evidence="2">Belongs to the TamA family.</text>
</comment>
<feature type="domain" description="Bacterial surface antigen (D15)" evidence="12">
    <location>
        <begin position="271"/>
        <end position="575"/>
    </location>
</feature>
<keyword evidence="4" id="KW-1134">Transmembrane beta strand</keyword>
<evidence type="ECO:0000313" key="14">
    <source>
        <dbReference type="EMBL" id="TDW62543.1"/>
    </source>
</evidence>
<evidence type="ECO:0000256" key="10">
    <source>
        <dbReference type="ARBA" id="ARBA00093548"/>
    </source>
</evidence>
<evidence type="ECO:0000313" key="15">
    <source>
        <dbReference type="Proteomes" id="UP000295058"/>
    </source>
</evidence>
<feature type="chain" id="PRO_5045778122" description="Translocation and assembly module subunit TamA" evidence="11">
    <location>
        <begin position="28"/>
        <end position="578"/>
    </location>
</feature>
<evidence type="ECO:0000256" key="1">
    <source>
        <dbReference type="ARBA" id="ARBA00004442"/>
    </source>
</evidence>
<accession>A0ABY2F3M2</accession>
<dbReference type="Gene3D" id="2.40.160.50">
    <property type="entry name" value="membrane protein fhac: a member of the omp85/tpsb transporter family"/>
    <property type="match status" value="1"/>
</dbReference>
<proteinExistence type="inferred from homology"/>
<protein>
    <recommendedName>
        <fullName evidence="3">Translocation and assembly module subunit TamA</fullName>
    </recommendedName>
    <alternativeName>
        <fullName evidence="9">Autotransporter assembly factor TamA</fullName>
    </alternativeName>
</protein>
<dbReference type="Pfam" id="PF17243">
    <property type="entry name" value="POTRA_TamA_1"/>
    <property type="match status" value="1"/>
</dbReference>
<dbReference type="InterPro" id="IPR000184">
    <property type="entry name" value="Bac_surfAg_D15"/>
</dbReference>